<dbReference type="STRING" id="1460663.A0A177BTU8"/>
<dbReference type="EMBL" id="KV441566">
    <property type="protein sequence ID" value="OAF98595.1"/>
    <property type="molecule type" value="Genomic_DNA"/>
</dbReference>
<keyword evidence="2" id="KW-1185">Reference proteome</keyword>
<dbReference type="OrthoDB" id="3783534at2759"/>
<organism evidence="1 2">
    <name type="scientific">Paraphaeosphaeria sporulosa</name>
    <dbReference type="NCBI Taxonomy" id="1460663"/>
    <lineage>
        <taxon>Eukaryota</taxon>
        <taxon>Fungi</taxon>
        <taxon>Dikarya</taxon>
        <taxon>Ascomycota</taxon>
        <taxon>Pezizomycotina</taxon>
        <taxon>Dothideomycetes</taxon>
        <taxon>Pleosporomycetidae</taxon>
        <taxon>Pleosporales</taxon>
        <taxon>Massarineae</taxon>
        <taxon>Didymosphaeriaceae</taxon>
        <taxon>Paraphaeosphaeria</taxon>
    </lineage>
</organism>
<evidence type="ECO:0000313" key="2">
    <source>
        <dbReference type="Proteomes" id="UP000077069"/>
    </source>
</evidence>
<protein>
    <submittedName>
        <fullName evidence="1">Uncharacterized protein</fullName>
    </submittedName>
</protein>
<dbReference type="Proteomes" id="UP000077069">
    <property type="component" value="Unassembled WGS sequence"/>
</dbReference>
<evidence type="ECO:0000313" key="1">
    <source>
        <dbReference type="EMBL" id="OAF98595.1"/>
    </source>
</evidence>
<dbReference type="InParanoid" id="A0A177BTU8"/>
<reference evidence="1 2" key="1">
    <citation type="submission" date="2016-05" db="EMBL/GenBank/DDBJ databases">
        <title>Comparative analysis of secretome profiles of manganese(II)-oxidizing ascomycete fungi.</title>
        <authorList>
            <consortium name="DOE Joint Genome Institute"/>
            <person name="Zeiner C.A."/>
            <person name="Purvine S.O."/>
            <person name="Zink E.M."/>
            <person name="Wu S."/>
            <person name="Pasa-Tolic L."/>
            <person name="Chaput D.L."/>
            <person name="Haridas S."/>
            <person name="Grigoriev I.V."/>
            <person name="Santelli C.M."/>
            <person name="Hansel C.M."/>
        </authorList>
    </citation>
    <scope>NUCLEOTIDE SEQUENCE [LARGE SCALE GENOMIC DNA]</scope>
    <source>
        <strain evidence="1 2">AP3s5-JAC2a</strain>
    </source>
</reference>
<accession>A0A177BTU8</accession>
<dbReference type="AlphaFoldDB" id="A0A177BTU8"/>
<dbReference type="GeneID" id="28769703"/>
<sequence>MDFACAGAGVHRVFPRGAKDVHRVIFPKSLAIMSRTLHRDIYNLKVLGFQIENVKPLDPDPLTAPRYPCIYWIDHLCESEPRFWVDSVGDQHAKEDVDEFLREQYLYRLEGLSLCNSLEKGVVSMTKFWSLVQVGSTESTYLCSITYSLT</sequence>
<proteinExistence type="predicted"/>
<dbReference type="RefSeq" id="XP_018028961.1">
    <property type="nucleotide sequence ID" value="XM_018186217.1"/>
</dbReference>
<gene>
    <name evidence="1" type="ORF">CC84DRAFT_430172</name>
</gene>
<name>A0A177BTU8_9PLEO</name>